<sequence length="77" mass="8581">MKKYINLKIWFCFCIMCNSLSVIAQPGDDNPDGTLEGNDPTGVPIENNILATILIIAIIVFCLKKFIYLNKSTTSIK</sequence>
<dbReference type="Proteomes" id="UP001596287">
    <property type="component" value="Unassembled WGS sequence"/>
</dbReference>
<feature type="transmembrane region" description="Helical" evidence="1">
    <location>
        <begin position="48"/>
        <end position="67"/>
    </location>
</feature>
<proteinExistence type="predicted"/>
<gene>
    <name evidence="3" type="ORF">ACFPVY_08925</name>
</gene>
<dbReference type="EMBL" id="JBHSQB010000007">
    <property type="protein sequence ID" value="MFC6096768.1"/>
    <property type="molecule type" value="Genomic_DNA"/>
</dbReference>
<protein>
    <recommendedName>
        <fullName evidence="5">Signal peptidase</fullName>
    </recommendedName>
</protein>
<evidence type="ECO:0000256" key="2">
    <source>
        <dbReference type="SAM" id="SignalP"/>
    </source>
</evidence>
<evidence type="ECO:0000313" key="3">
    <source>
        <dbReference type="EMBL" id="MFC6096768.1"/>
    </source>
</evidence>
<keyword evidence="1" id="KW-1133">Transmembrane helix</keyword>
<keyword evidence="2" id="KW-0732">Signal</keyword>
<reference evidence="4" key="1">
    <citation type="journal article" date="2019" name="Int. J. Syst. Evol. Microbiol.">
        <title>The Global Catalogue of Microorganisms (GCM) 10K type strain sequencing project: providing services to taxonomists for standard genome sequencing and annotation.</title>
        <authorList>
            <consortium name="The Broad Institute Genomics Platform"/>
            <consortium name="The Broad Institute Genome Sequencing Center for Infectious Disease"/>
            <person name="Wu L."/>
            <person name="Ma J."/>
        </authorList>
    </citation>
    <scope>NUCLEOTIDE SEQUENCE [LARGE SCALE GENOMIC DNA]</scope>
    <source>
        <strain evidence="4">CCUG 49679</strain>
    </source>
</reference>
<feature type="chain" id="PRO_5046360712" description="Signal peptidase" evidence="2">
    <location>
        <begin position="25"/>
        <end position="77"/>
    </location>
</feature>
<organism evidence="3 4">
    <name type="scientific">Flavobacterium qiangtangense</name>
    <dbReference type="NCBI Taxonomy" id="1442595"/>
    <lineage>
        <taxon>Bacteria</taxon>
        <taxon>Pseudomonadati</taxon>
        <taxon>Bacteroidota</taxon>
        <taxon>Flavobacteriia</taxon>
        <taxon>Flavobacteriales</taxon>
        <taxon>Flavobacteriaceae</taxon>
        <taxon>Flavobacterium</taxon>
    </lineage>
</organism>
<feature type="signal peptide" evidence="2">
    <location>
        <begin position="1"/>
        <end position="24"/>
    </location>
</feature>
<comment type="caution">
    <text evidence="3">The sequence shown here is derived from an EMBL/GenBank/DDBJ whole genome shotgun (WGS) entry which is preliminary data.</text>
</comment>
<accession>A0ABW1PNZ0</accession>
<keyword evidence="1" id="KW-0472">Membrane</keyword>
<keyword evidence="4" id="KW-1185">Reference proteome</keyword>
<evidence type="ECO:0000313" key="4">
    <source>
        <dbReference type="Proteomes" id="UP001596287"/>
    </source>
</evidence>
<dbReference type="RefSeq" id="WP_379791633.1">
    <property type="nucleotide sequence ID" value="NZ_JBHSQB010000007.1"/>
</dbReference>
<evidence type="ECO:0008006" key="5">
    <source>
        <dbReference type="Google" id="ProtNLM"/>
    </source>
</evidence>
<keyword evidence="1" id="KW-0812">Transmembrane</keyword>
<evidence type="ECO:0000256" key="1">
    <source>
        <dbReference type="SAM" id="Phobius"/>
    </source>
</evidence>
<name>A0ABW1PNZ0_9FLAO</name>